<dbReference type="AlphaFoldDB" id="A0A1Z5HXH7"/>
<dbReference type="RefSeq" id="WP_192868255.1">
    <property type="nucleotide sequence ID" value="NZ_BDGJ01000195.1"/>
</dbReference>
<dbReference type="InterPro" id="IPR051534">
    <property type="entry name" value="CBASS_pafABC_assoc_protein"/>
</dbReference>
<dbReference type="Gene3D" id="3.40.91.30">
    <property type="match status" value="1"/>
</dbReference>
<dbReference type="PANTHER" id="PTHR34580:SF1">
    <property type="entry name" value="PROTEIN PAFC"/>
    <property type="match status" value="1"/>
</dbReference>
<reference evidence="5" key="1">
    <citation type="journal article" date="2017" name="Appl. Environ. Microbiol.">
        <title>Genomic Analysis of Calderihabitans maritimus KKC1, a Thermophilic, Hydrogenogenic, Carboxydotrophic Bacterium Isolated from Marine Sediment.</title>
        <authorList>
            <person name="Omae K."/>
            <person name="Yoneda Y."/>
            <person name="Fukuyama Y."/>
            <person name="Yoshida T."/>
            <person name="Sako Y."/>
        </authorList>
    </citation>
    <scope>NUCLEOTIDE SEQUENCE [LARGE SCALE GENOMIC DNA]</scope>
    <source>
        <strain evidence="5">KKC1</strain>
    </source>
</reference>
<proteinExistence type="predicted"/>
<gene>
    <name evidence="4" type="ORF">KKC1_31000</name>
</gene>
<keyword evidence="1" id="KW-1133">Transmembrane helix</keyword>
<dbReference type="PROSITE" id="PS52050">
    <property type="entry name" value="WYL"/>
    <property type="match status" value="1"/>
</dbReference>
<feature type="domain" description="WYL" evidence="3">
    <location>
        <begin position="6"/>
        <end position="75"/>
    </location>
</feature>
<dbReference type="PANTHER" id="PTHR34580">
    <property type="match status" value="1"/>
</dbReference>
<evidence type="ECO:0000256" key="1">
    <source>
        <dbReference type="SAM" id="Phobius"/>
    </source>
</evidence>
<name>A0A1Z5HXH7_9FIRM</name>
<feature type="domain" description="TnsA endonuclease N-terminal" evidence="2">
    <location>
        <begin position="185"/>
        <end position="258"/>
    </location>
</feature>
<evidence type="ECO:0000259" key="2">
    <source>
        <dbReference type="Pfam" id="PF08722"/>
    </source>
</evidence>
<dbReference type="Pfam" id="PF08722">
    <property type="entry name" value="Tn7_TnsA-like_N"/>
    <property type="match status" value="1"/>
</dbReference>
<feature type="transmembrane region" description="Helical" evidence="1">
    <location>
        <begin position="310"/>
        <end position="329"/>
    </location>
</feature>
<organism evidence="4 5">
    <name type="scientific">Calderihabitans maritimus</name>
    <dbReference type="NCBI Taxonomy" id="1246530"/>
    <lineage>
        <taxon>Bacteria</taxon>
        <taxon>Bacillati</taxon>
        <taxon>Bacillota</taxon>
        <taxon>Clostridia</taxon>
        <taxon>Neomoorellales</taxon>
        <taxon>Calderihabitantaceae</taxon>
        <taxon>Calderihabitans</taxon>
    </lineage>
</organism>
<evidence type="ECO:0000313" key="4">
    <source>
        <dbReference type="EMBL" id="GAW93980.1"/>
    </source>
</evidence>
<evidence type="ECO:0000259" key="3">
    <source>
        <dbReference type="Pfam" id="PF13280"/>
    </source>
</evidence>
<protein>
    <recommendedName>
        <fullName evidence="6">TnsA endonuclease N-terminal domain-containing protein</fullName>
    </recommendedName>
</protein>
<evidence type="ECO:0000313" key="5">
    <source>
        <dbReference type="Proteomes" id="UP000197032"/>
    </source>
</evidence>
<dbReference type="EMBL" id="BDGJ01000195">
    <property type="protein sequence ID" value="GAW93980.1"/>
    <property type="molecule type" value="Genomic_DNA"/>
</dbReference>
<dbReference type="Proteomes" id="UP000197032">
    <property type="component" value="Unassembled WGS sequence"/>
</dbReference>
<keyword evidence="1" id="KW-0472">Membrane</keyword>
<accession>A0A1Z5HXH7</accession>
<sequence>MREKRRRISEAIESKKKISFSYVDAEGKKTTRTVCPLVLFEYDKYLEGIRYYLTAFCELDFDYRTFRLDRMRKIRSLAEVFEPNEFSDFDFYEKLGTVFTRKRVRIIKRVDAGKKSGRQVRSLLPPTAATGVYGSVNDDIEIEEHIYGNFNDDYPKEWYSSKVKGGFCLCRSPLEEMEFEKLDNDDEVLAYEVEPFKIRYYAGSKVRYYIPDLLVTYRDGRRVIAEIKTLSEVRLEKNQAKFKAIEQYAKEHGYEFEVWARRGIGRLTGAIFDASDEGNYSSWENAVEVATRRIEKNEAERRRKQFWDNWGCLVVIMIGLAFLLIFSFLR</sequence>
<keyword evidence="5" id="KW-1185">Reference proteome</keyword>
<dbReference type="Pfam" id="PF13280">
    <property type="entry name" value="WYL"/>
    <property type="match status" value="1"/>
</dbReference>
<evidence type="ECO:0008006" key="6">
    <source>
        <dbReference type="Google" id="ProtNLM"/>
    </source>
</evidence>
<keyword evidence="1" id="KW-0812">Transmembrane</keyword>
<dbReference type="InterPro" id="IPR014833">
    <property type="entry name" value="TnsA_N"/>
</dbReference>
<dbReference type="InterPro" id="IPR026881">
    <property type="entry name" value="WYL_dom"/>
</dbReference>
<comment type="caution">
    <text evidence="4">The sequence shown here is derived from an EMBL/GenBank/DDBJ whole genome shotgun (WGS) entry which is preliminary data.</text>
</comment>